<dbReference type="AlphaFoldDB" id="A0A8J3WP44"/>
<evidence type="ECO:0000256" key="3">
    <source>
        <dbReference type="ARBA" id="ARBA00022475"/>
    </source>
</evidence>
<keyword evidence="3" id="KW-1003">Cell membrane</keyword>
<comment type="caution">
    <text evidence="13">The sequence shown here is derived from an EMBL/GenBank/DDBJ whole genome shotgun (WGS) entry which is preliminary data.</text>
</comment>
<accession>A0A8J3WP44</accession>
<dbReference type="InterPro" id="IPR003439">
    <property type="entry name" value="ABC_transporter-like_ATP-bd"/>
</dbReference>
<evidence type="ECO:0000256" key="8">
    <source>
        <dbReference type="ARBA" id="ARBA00023136"/>
    </source>
</evidence>
<keyword evidence="6" id="KW-0067">ATP-binding</keyword>
<keyword evidence="5" id="KW-0547">Nucleotide-binding</keyword>
<comment type="subcellular location">
    <subcellularLocation>
        <location evidence="1">Cell membrane</location>
        <topology evidence="1">Multi-pass membrane protein</topology>
    </subcellularLocation>
</comment>
<name>A0A8J3WP44_9ACTN</name>
<evidence type="ECO:0000313" key="14">
    <source>
        <dbReference type="Proteomes" id="UP000619788"/>
    </source>
</evidence>
<dbReference type="InterPro" id="IPR027417">
    <property type="entry name" value="P-loop_NTPase"/>
</dbReference>
<keyword evidence="4 10" id="KW-0812">Transmembrane</keyword>
<evidence type="ECO:0000259" key="11">
    <source>
        <dbReference type="PROSITE" id="PS50893"/>
    </source>
</evidence>
<dbReference type="InterPro" id="IPR036640">
    <property type="entry name" value="ABC1_TM_sf"/>
</dbReference>
<feature type="transmembrane region" description="Helical" evidence="10">
    <location>
        <begin position="244"/>
        <end position="267"/>
    </location>
</feature>
<dbReference type="Gene3D" id="3.40.50.300">
    <property type="entry name" value="P-loop containing nucleotide triphosphate hydrolases"/>
    <property type="match status" value="1"/>
</dbReference>
<protein>
    <submittedName>
        <fullName evidence="13">Multidrug ABC transporter permease</fullName>
    </submittedName>
</protein>
<feature type="domain" description="ABC transmembrane type-1" evidence="12">
    <location>
        <begin position="131"/>
        <end position="286"/>
    </location>
</feature>
<evidence type="ECO:0000256" key="1">
    <source>
        <dbReference type="ARBA" id="ARBA00004651"/>
    </source>
</evidence>
<evidence type="ECO:0000313" key="13">
    <source>
        <dbReference type="EMBL" id="GIH95207.1"/>
    </source>
</evidence>
<feature type="transmembrane region" description="Helical" evidence="10">
    <location>
        <begin position="60"/>
        <end position="77"/>
    </location>
</feature>
<dbReference type="PANTHER" id="PTHR43394">
    <property type="entry name" value="ATP-DEPENDENT PERMEASE MDL1, MITOCHONDRIAL"/>
    <property type="match status" value="1"/>
</dbReference>
<evidence type="ECO:0000256" key="4">
    <source>
        <dbReference type="ARBA" id="ARBA00022692"/>
    </source>
</evidence>
<dbReference type="SUPFAM" id="SSF52540">
    <property type="entry name" value="P-loop containing nucleoside triphosphate hydrolases"/>
    <property type="match status" value="1"/>
</dbReference>
<dbReference type="GO" id="GO:0005886">
    <property type="term" value="C:plasma membrane"/>
    <property type="evidence" value="ECO:0007669"/>
    <property type="project" value="UniProtKB-SubCell"/>
</dbReference>
<dbReference type="PROSITE" id="PS50893">
    <property type="entry name" value="ABC_TRANSPORTER_2"/>
    <property type="match status" value="1"/>
</dbReference>
<feature type="domain" description="ABC transporter" evidence="11">
    <location>
        <begin position="339"/>
        <end position="592"/>
    </location>
</feature>
<proteinExistence type="inferred from homology"/>
<keyword evidence="8 10" id="KW-0472">Membrane</keyword>
<sequence length="607" mass="65594">MRKIMSALRLSWQASPLFTVVFVTLTLLTAPMPVVTAWLTKVVLDDITAGAGPGAVLGKGVALAAAGVATGLIPHLSHYASRETERRVGLLAQEHLFVATERFVGMARFEDPVFLNRMQMALRHGGTTPGVVVSAALSIVSSVVTGLGFLGALTVISPWMPVVILASVLPVLAVELWLARGRAGLSWRLSPVERREMFFRDLLTSTQAAKEIRLFGVGAYLRERMTAQRRLSNRENRRLDHRQVGAQSLIGVGGTAVTGGALLWAVLAAAGGRISIGDVSLLVASVAGVQNAGVSLVHTVAQCHQQLLLFDHYLQVVTAGPDLPVARSPKAIAPLAGGIVFRDVWFRYSPDHPWALRGLDLTIPHGRTVGLVGRNGAGKSTLIKLLCRMYDPERGAILWDGVDLRELDPADLRARIGVVFQDYMEYDLSAAENIGLGALEHLHDRERVTAAAADAGAHEFVSHLPRSYDTLLSRLFFQGDDAAEGTADAVGVTLSGGQWQRLALARAHLRAERDLMILDEPSSGLDAEAEHEIHQGLRRRRAGRTNVLISHRLNTVREADLLVVLDEGAVVEQGVHEELMARGGLYADLFSLQAEGYLESVPGQARR</sequence>
<dbReference type="EMBL" id="BOOJ01000051">
    <property type="protein sequence ID" value="GIH95207.1"/>
    <property type="molecule type" value="Genomic_DNA"/>
</dbReference>
<dbReference type="InterPro" id="IPR039421">
    <property type="entry name" value="Type_1_exporter"/>
</dbReference>
<comment type="similarity">
    <text evidence="9">Belongs to the ABC transporter superfamily. Lipid exporter (TC 3.A.1.106) family.</text>
</comment>
<keyword evidence="2" id="KW-0813">Transport</keyword>
<dbReference type="InterPro" id="IPR011527">
    <property type="entry name" value="ABC1_TM_dom"/>
</dbReference>
<dbReference type="GO" id="GO:0016887">
    <property type="term" value="F:ATP hydrolysis activity"/>
    <property type="evidence" value="ECO:0007669"/>
    <property type="project" value="InterPro"/>
</dbReference>
<evidence type="ECO:0000256" key="2">
    <source>
        <dbReference type="ARBA" id="ARBA00022448"/>
    </source>
</evidence>
<dbReference type="Gene3D" id="1.20.1560.10">
    <property type="entry name" value="ABC transporter type 1, transmembrane domain"/>
    <property type="match status" value="1"/>
</dbReference>
<evidence type="ECO:0000256" key="7">
    <source>
        <dbReference type="ARBA" id="ARBA00022989"/>
    </source>
</evidence>
<dbReference type="FunFam" id="3.40.50.300:FF:000299">
    <property type="entry name" value="ABC transporter ATP-binding protein/permease"/>
    <property type="match status" value="1"/>
</dbReference>
<feature type="transmembrane region" description="Helical" evidence="10">
    <location>
        <begin position="159"/>
        <end position="179"/>
    </location>
</feature>
<dbReference type="InterPro" id="IPR003593">
    <property type="entry name" value="AAA+_ATPase"/>
</dbReference>
<dbReference type="SMART" id="SM00382">
    <property type="entry name" value="AAA"/>
    <property type="match status" value="1"/>
</dbReference>
<dbReference type="Proteomes" id="UP000619788">
    <property type="component" value="Unassembled WGS sequence"/>
</dbReference>
<evidence type="ECO:0000256" key="10">
    <source>
        <dbReference type="SAM" id="Phobius"/>
    </source>
</evidence>
<dbReference type="Pfam" id="PF00005">
    <property type="entry name" value="ABC_tran"/>
    <property type="match status" value="1"/>
</dbReference>
<evidence type="ECO:0000259" key="12">
    <source>
        <dbReference type="PROSITE" id="PS50929"/>
    </source>
</evidence>
<dbReference type="PANTHER" id="PTHR43394:SF1">
    <property type="entry name" value="ATP-BINDING CASSETTE SUB-FAMILY B MEMBER 10, MITOCHONDRIAL"/>
    <property type="match status" value="1"/>
</dbReference>
<evidence type="ECO:0000256" key="6">
    <source>
        <dbReference type="ARBA" id="ARBA00022840"/>
    </source>
</evidence>
<dbReference type="GO" id="GO:0015421">
    <property type="term" value="F:ABC-type oligopeptide transporter activity"/>
    <property type="evidence" value="ECO:0007669"/>
    <property type="project" value="TreeGrafter"/>
</dbReference>
<organism evidence="13 14">
    <name type="scientific">Planobispora siamensis</name>
    <dbReference type="NCBI Taxonomy" id="936338"/>
    <lineage>
        <taxon>Bacteria</taxon>
        <taxon>Bacillati</taxon>
        <taxon>Actinomycetota</taxon>
        <taxon>Actinomycetes</taxon>
        <taxon>Streptosporangiales</taxon>
        <taxon>Streptosporangiaceae</taxon>
        <taxon>Planobispora</taxon>
    </lineage>
</organism>
<dbReference type="RefSeq" id="WP_239128118.1">
    <property type="nucleotide sequence ID" value="NZ_BOOJ01000051.1"/>
</dbReference>
<gene>
    <name evidence="13" type="ORF">Psi01_58370</name>
</gene>
<evidence type="ECO:0000256" key="5">
    <source>
        <dbReference type="ARBA" id="ARBA00022741"/>
    </source>
</evidence>
<dbReference type="SUPFAM" id="SSF90123">
    <property type="entry name" value="ABC transporter transmembrane region"/>
    <property type="match status" value="1"/>
</dbReference>
<keyword evidence="14" id="KW-1185">Reference proteome</keyword>
<dbReference type="GO" id="GO:0005524">
    <property type="term" value="F:ATP binding"/>
    <property type="evidence" value="ECO:0007669"/>
    <property type="project" value="UniProtKB-KW"/>
</dbReference>
<feature type="transmembrane region" description="Helical" evidence="10">
    <location>
        <begin position="130"/>
        <end position="153"/>
    </location>
</feature>
<reference evidence="13 14" key="1">
    <citation type="submission" date="2021-01" db="EMBL/GenBank/DDBJ databases">
        <title>Whole genome shotgun sequence of Planobispora siamensis NBRC 107568.</title>
        <authorList>
            <person name="Komaki H."/>
            <person name="Tamura T."/>
        </authorList>
    </citation>
    <scope>NUCLEOTIDE SEQUENCE [LARGE SCALE GENOMIC DNA]</scope>
    <source>
        <strain evidence="13 14">NBRC 107568</strain>
    </source>
</reference>
<evidence type="ECO:0000256" key="9">
    <source>
        <dbReference type="ARBA" id="ARBA00061644"/>
    </source>
</evidence>
<dbReference type="PROSITE" id="PS50929">
    <property type="entry name" value="ABC_TM1F"/>
    <property type="match status" value="1"/>
</dbReference>
<keyword evidence="7 10" id="KW-1133">Transmembrane helix</keyword>